<dbReference type="AlphaFoldDB" id="A0AAN7BMM3"/>
<evidence type="ECO:0000313" key="2">
    <source>
        <dbReference type="EMBL" id="KAK4226200.1"/>
    </source>
</evidence>
<dbReference type="GO" id="GO:0004222">
    <property type="term" value="F:metalloendopeptidase activity"/>
    <property type="evidence" value="ECO:0007669"/>
    <property type="project" value="InterPro"/>
</dbReference>
<dbReference type="Gene3D" id="3.10.170.10">
    <property type="match status" value="1"/>
</dbReference>
<reference evidence="2" key="1">
    <citation type="journal article" date="2023" name="Mol. Phylogenet. Evol.">
        <title>Genome-scale phylogeny and comparative genomics of the fungal order Sordariales.</title>
        <authorList>
            <person name="Hensen N."/>
            <person name="Bonometti L."/>
            <person name="Westerberg I."/>
            <person name="Brannstrom I.O."/>
            <person name="Guillou S."/>
            <person name="Cros-Aarteil S."/>
            <person name="Calhoun S."/>
            <person name="Haridas S."/>
            <person name="Kuo A."/>
            <person name="Mondo S."/>
            <person name="Pangilinan J."/>
            <person name="Riley R."/>
            <person name="LaButti K."/>
            <person name="Andreopoulos B."/>
            <person name="Lipzen A."/>
            <person name="Chen C."/>
            <person name="Yan M."/>
            <person name="Daum C."/>
            <person name="Ng V."/>
            <person name="Clum A."/>
            <person name="Steindorff A."/>
            <person name="Ohm R.A."/>
            <person name="Martin F."/>
            <person name="Silar P."/>
            <person name="Natvig D.O."/>
            <person name="Lalanne C."/>
            <person name="Gautier V."/>
            <person name="Ament-Velasquez S.L."/>
            <person name="Kruys A."/>
            <person name="Hutchinson M.I."/>
            <person name="Powell A.J."/>
            <person name="Barry K."/>
            <person name="Miller A.N."/>
            <person name="Grigoriev I.V."/>
            <person name="Debuchy R."/>
            <person name="Gladieux P."/>
            <person name="Hiltunen Thoren M."/>
            <person name="Johannesson H."/>
        </authorList>
    </citation>
    <scope>NUCLEOTIDE SEQUENCE</scope>
    <source>
        <strain evidence="2">CBS 990.96</strain>
    </source>
</reference>
<comment type="caution">
    <text evidence="2">The sequence shown here is derived from an EMBL/GenBank/DDBJ whole genome shotgun (WGS) entry which is preliminary data.</text>
</comment>
<dbReference type="InterPro" id="IPR052759">
    <property type="entry name" value="Metalloprotease_M4"/>
</dbReference>
<dbReference type="EMBL" id="MU865352">
    <property type="protein sequence ID" value="KAK4226200.1"/>
    <property type="molecule type" value="Genomic_DNA"/>
</dbReference>
<protein>
    <recommendedName>
        <fullName evidence="1">Peptidase M4 domain-containing protein</fullName>
    </recommendedName>
</protein>
<dbReference type="InterPro" id="IPR013856">
    <property type="entry name" value="Peptidase_M4_domain"/>
</dbReference>
<accession>A0AAN7BMM3</accession>
<feature type="domain" description="Peptidase M4" evidence="1">
    <location>
        <begin position="43"/>
        <end position="133"/>
    </location>
</feature>
<evidence type="ECO:0000313" key="3">
    <source>
        <dbReference type="Proteomes" id="UP001301958"/>
    </source>
</evidence>
<evidence type="ECO:0000259" key="1">
    <source>
        <dbReference type="Pfam" id="PF01447"/>
    </source>
</evidence>
<sequence length="179" mass="20159">PSTAGITQLPGTKIYDTEDLKQRRLSTVIKLGDHGTSEDEALMYTISGLQASYKFYKNVFHRESIDGKRMELRASIHFSAGFDNAFWCGDRNHFVFGDGGHLNNPPPFVCFSNHIINFSLDTIGHEFSHGVIQYTARLGQEQLRRNDFAAYSEAITLAEHISDCFGIMVKHYAEHDNVG</sequence>
<name>A0AAN7BMM3_9PEZI</name>
<proteinExistence type="predicted"/>
<dbReference type="Proteomes" id="UP001301958">
    <property type="component" value="Unassembled WGS sequence"/>
</dbReference>
<dbReference type="PANTHER" id="PTHR43579">
    <property type="match status" value="1"/>
</dbReference>
<dbReference type="SUPFAM" id="SSF55486">
    <property type="entry name" value="Metalloproteases ('zincins'), catalytic domain"/>
    <property type="match status" value="1"/>
</dbReference>
<feature type="non-terminal residue" evidence="2">
    <location>
        <position position="1"/>
    </location>
</feature>
<keyword evidence="3" id="KW-1185">Reference proteome</keyword>
<dbReference type="Pfam" id="PF01447">
    <property type="entry name" value="Peptidase_M4"/>
    <property type="match status" value="1"/>
</dbReference>
<dbReference type="PANTHER" id="PTHR43579:SF1">
    <property type="entry name" value="NEUTRAL METALLOPROTEINASE"/>
    <property type="match status" value="1"/>
</dbReference>
<organism evidence="2 3">
    <name type="scientific">Podospora fimiseda</name>
    <dbReference type="NCBI Taxonomy" id="252190"/>
    <lineage>
        <taxon>Eukaryota</taxon>
        <taxon>Fungi</taxon>
        <taxon>Dikarya</taxon>
        <taxon>Ascomycota</taxon>
        <taxon>Pezizomycotina</taxon>
        <taxon>Sordariomycetes</taxon>
        <taxon>Sordariomycetidae</taxon>
        <taxon>Sordariales</taxon>
        <taxon>Podosporaceae</taxon>
        <taxon>Podospora</taxon>
    </lineage>
</organism>
<gene>
    <name evidence="2" type="ORF">QBC38DRAFT_367050</name>
</gene>
<reference evidence="2" key="2">
    <citation type="submission" date="2023-05" db="EMBL/GenBank/DDBJ databases">
        <authorList>
            <consortium name="Lawrence Berkeley National Laboratory"/>
            <person name="Steindorff A."/>
            <person name="Hensen N."/>
            <person name="Bonometti L."/>
            <person name="Westerberg I."/>
            <person name="Brannstrom I.O."/>
            <person name="Guillou S."/>
            <person name="Cros-Aarteil S."/>
            <person name="Calhoun S."/>
            <person name="Haridas S."/>
            <person name="Kuo A."/>
            <person name="Mondo S."/>
            <person name="Pangilinan J."/>
            <person name="Riley R."/>
            <person name="Labutti K."/>
            <person name="Andreopoulos B."/>
            <person name="Lipzen A."/>
            <person name="Chen C."/>
            <person name="Yanf M."/>
            <person name="Daum C."/>
            <person name="Ng V."/>
            <person name="Clum A."/>
            <person name="Ohm R."/>
            <person name="Martin F."/>
            <person name="Silar P."/>
            <person name="Natvig D."/>
            <person name="Lalanne C."/>
            <person name="Gautier V."/>
            <person name="Ament-Velasquez S.L."/>
            <person name="Kruys A."/>
            <person name="Hutchinson M.I."/>
            <person name="Powell A.J."/>
            <person name="Barry K."/>
            <person name="Miller A.N."/>
            <person name="Grigoriev I.V."/>
            <person name="Debuchy R."/>
            <person name="Gladieux P."/>
            <person name="Thoren M.H."/>
            <person name="Johannesson H."/>
        </authorList>
    </citation>
    <scope>NUCLEOTIDE SEQUENCE</scope>
    <source>
        <strain evidence="2">CBS 990.96</strain>
    </source>
</reference>